<accession>A0A067ECL5</accession>
<organism evidence="4 5">
    <name type="scientific">Citrus sinensis</name>
    <name type="common">Sweet orange</name>
    <name type="synonym">Citrus aurantium var. sinensis</name>
    <dbReference type="NCBI Taxonomy" id="2711"/>
    <lineage>
        <taxon>Eukaryota</taxon>
        <taxon>Viridiplantae</taxon>
        <taxon>Streptophyta</taxon>
        <taxon>Embryophyta</taxon>
        <taxon>Tracheophyta</taxon>
        <taxon>Spermatophyta</taxon>
        <taxon>Magnoliopsida</taxon>
        <taxon>eudicotyledons</taxon>
        <taxon>Gunneridae</taxon>
        <taxon>Pentapetalae</taxon>
        <taxon>rosids</taxon>
        <taxon>malvids</taxon>
        <taxon>Sapindales</taxon>
        <taxon>Rutaceae</taxon>
        <taxon>Aurantioideae</taxon>
        <taxon>Citrus</taxon>
    </lineage>
</organism>
<dbReference type="AlphaFoldDB" id="A0A067ECL5"/>
<dbReference type="FunFam" id="2.60.40.770:FF:000002">
    <property type="entry name" value="putative phosphatidylglycerol/phosphatidylinositol transfer protein DDB_G0282179"/>
    <property type="match status" value="1"/>
</dbReference>
<dbReference type="InterPro" id="IPR039670">
    <property type="entry name" value="NPC2-like"/>
</dbReference>
<dbReference type="SMART" id="SM00737">
    <property type="entry name" value="ML"/>
    <property type="match status" value="1"/>
</dbReference>
<dbReference type="EMBL" id="KK785126">
    <property type="protein sequence ID" value="KDO48962.1"/>
    <property type="molecule type" value="Genomic_DNA"/>
</dbReference>
<feature type="signal peptide" evidence="2">
    <location>
        <begin position="1"/>
        <end position="20"/>
    </location>
</feature>
<name>A0A067ECL5_CITSI</name>
<reference evidence="4 5" key="1">
    <citation type="submission" date="2014-04" db="EMBL/GenBank/DDBJ databases">
        <authorList>
            <consortium name="International Citrus Genome Consortium"/>
            <person name="Gmitter F."/>
            <person name="Chen C."/>
            <person name="Farmerie W."/>
            <person name="Harkins T."/>
            <person name="Desany B."/>
            <person name="Mohiuddin M."/>
            <person name="Kodira C."/>
            <person name="Borodovsky M."/>
            <person name="Lomsadze A."/>
            <person name="Burns P."/>
            <person name="Jenkins J."/>
            <person name="Prochnik S."/>
            <person name="Shu S."/>
            <person name="Chapman J."/>
            <person name="Pitluck S."/>
            <person name="Schmutz J."/>
            <person name="Rokhsar D."/>
        </authorList>
    </citation>
    <scope>NUCLEOTIDE SEQUENCE</scope>
</reference>
<feature type="domain" description="MD-2-related lipid-recognition" evidence="3">
    <location>
        <begin position="23"/>
        <end position="138"/>
    </location>
</feature>
<dbReference type="PANTHER" id="PTHR11306:SF64">
    <property type="entry name" value="LEGUMINOSIN GROUP578 SECRETED PEPTIDE"/>
    <property type="match status" value="1"/>
</dbReference>
<gene>
    <name evidence="4" type="ORF">CISIN_1g031870mg</name>
</gene>
<dbReference type="InterPro" id="IPR014756">
    <property type="entry name" value="Ig_E-set"/>
</dbReference>
<dbReference type="CDD" id="cd00917">
    <property type="entry name" value="PG-PI_TP"/>
    <property type="match status" value="1"/>
</dbReference>
<dbReference type="PANTHER" id="PTHR11306">
    <property type="entry name" value="NIEMANN PICK TYPE C2 PROTEIN NPC2-RELATED"/>
    <property type="match status" value="1"/>
</dbReference>
<proteinExistence type="predicted"/>
<evidence type="ECO:0000313" key="5">
    <source>
        <dbReference type="Proteomes" id="UP000027120"/>
    </source>
</evidence>
<dbReference type="Proteomes" id="UP000027120">
    <property type="component" value="Unassembled WGS sequence"/>
</dbReference>
<evidence type="ECO:0000256" key="2">
    <source>
        <dbReference type="SAM" id="SignalP"/>
    </source>
</evidence>
<keyword evidence="1 2" id="KW-0732">Signal</keyword>
<evidence type="ECO:0000256" key="1">
    <source>
        <dbReference type="ARBA" id="ARBA00022729"/>
    </source>
</evidence>
<dbReference type="eggNOG" id="KOG4680">
    <property type="taxonomic scope" value="Eukaryota"/>
</dbReference>
<dbReference type="InterPro" id="IPR033917">
    <property type="entry name" value="ML_PG-PI_TP"/>
</dbReference>
<keyword evidence="5" id="KW-1185">Reference proteome</keyword>
<evidence type="ECO:0000259" key="3">
    <source>
        <dbReference type="SMART" id="SM00737"/>
    </source>
</evidence>
<dbReference type="InterPro" id="IPR003172">
    <property type="entry name" value="ML_dom"/>
</dbReference>
<dbReference type="SMR" id="A0A067ECL5"/>
<dbReference type="SUPFAM" id="SSF81296">
    <property type="entry name" value="E set domains"/>
    <property type="match status" value="1"/>
</dbReference>
<sequence>MNRQLLLLFTFYVLVSSIQAIDFTYCDDEENFPLKVQQIKIIPDPVVTGKPAIFNISAVTDRSVSGGKVMIEVRYFGIRVHSETHDICEEVSCPIEAGNFVLSHAETLPGYTPPGVYTLKMKMIGKNGYQLTCFSFKFKIGFGALVSES</sequence>
<dbReference type="GO" id="GO:0032366">
    <property type="term" value="P:intracellular sterol transport"/>
    <property type="evidence" value="ECO:0007669"/>
    <property type="project" value="InterPro"/>
</dbReference>
<evidence type="ECO:0000313" key="4">
    <source>
        <dbReference type="EMBL" id="KDO48962.1"/>
    </source>
</evidence>
<dbReference type="GO" id="GO:0032934">
    <property type="term" value="F:sterol binding"/>
    <property type="evidence" value="ECO:0007669"/>
    <property type="project" value="InterPro"/>
</dbReference>
<dbReference type="Gene3D" id="2.60.40.770">
    <property type="match status" value="1"/>
</dbReference>
<dbReference type="PaxDb" id="2711-XP_006487840.1"/>
<feature type="chain" id="PRO_5001639334" description="MD-2-related lipid-recognition domain-containing protein" evidence="2">
    <location>
        <begin position="21"/>
        <end position="149"/>
    </location>
</feature>
<protein>
    <recommendedName>
        <fullName evidence="3">MD-2-related lipid-recognition domain-containing protein</fullName>
    </recommendedName>
</protein>
<dbReference type="Pfam" id="PF02221">
    <property type="entry name" value="E1_DerP2_DerF2"/>
    <property type="match status" value="1"/>
</dbReference>